<reference evidence="1" key="1">
    <citation type="submission" date="2021-01" db="EMBL/GenBank/DDBJ databases">
        <authorList>
            <consortium name="Genoscope - CEA"/>
            <person name="William W."/>
        </authorList>
    </citation>
    <scope>NUCLEOTIDE SEQUENCE</scope>
</reference>
<proteinExistence type="predicted"/>
<name>A0A8S1X5Z6_PAROT</name>
<sequence length="123" mass="14560">MDDQIIPNCAIKEKNIDKLNQICSQIICRNLSIEEADLDKLQEYIYNVHSNDLNIQYQGLNRCRKLMNNPQLTFPRDQLIEILPQNNFQITIFQIAINSKVQLLQYETLWIIYNIVCVTQQEM</sequence>
<comment type="caution">
    <text evidence="1">The sequence shown here is derived from an EMBL/GenBank/DDBJ whole genome shotgun (WGS) entry which is preliminary data.</text>
</comment>
<accession>A0A8S1X5Z6</accession>
<organism evidence="1 2">
    <name type="scientific">Paramecium octaurelia</name>
    <dbReference type="NCBI Taxonomy" id="43137"/>
    <lineage>
        <taxon>Eukaryota</taxon>
        <taxon>Sar</taxon>
        <taxon>Alveolata</taxon>
        <taxon>Ciliophora</taxon>
        <taxon>Intramacronucleata</taxon>
        <taxon>Oligohymenophorea</taxon>
        <taxon>Peniculida</taxon>
        <taxon>Parameciidae</taxon>
        <taxon>Paramecium</taxon>
    </lineage>
</organism>
<gene>
    <name evidence="1" type="ORF">POCTA_138.1.T1100199</name>
</gene>
<dbReference type="AlphaFoldDB" id="A0A8S1X5Z6"/>
<evidence type="ECO:0000313" key="2">
    <source>
        <dbReference type="Proteomes" id="UP000683925"/>
    </source>
</evidence>
<keyword evidence="2" id="KW-1185">Reference proteome</keyword>
<protein>
    <submittedName>
        <fullName evidence="1">Uncharacterized protein</fullName>
    </submittedName>
</protein>
<dbReference type="Proteomes" id="UP000683925">
    <property type="component" value="Unassembled WGS sequence"/>
</dbReference>
<dbReference type="EMBL" id="CAJJDP010000110">
    <property type="protein sequence ID" value="CAD8196079.1"/>
    <property type="molecule type" value="Genomic_DNA"/>
</dbReference>
<evidence type="ECO:0000313" key="1">
    <source>
        <dbReference type="EMBL" id="CAD8196079.1"/>
    </source>
</evidence>